<evidence type="ECO:0000256" key="2">
    <source>
        <dbReference type="ARBA" id="ARBA00000751"/>
    </source>
</evidence>
<keyword evidence="7" id="KW-1185">Reference proteome</keyword>
<evidence type="ECO:0000259" key="5">
    <source>
        <dbReference type="Pfam" id="PF24645"/>
    </source>
</evidence>
<accession>A0A8J3LCW7</accession>
<evidence type="ECO:0000259" key="3">
    <source>
        <dbReference type="Pfam" id="PF08719"/>
    </source>
</evidence>
<dbReference type="Pfam" id="PF24645">
    <property type="entry name" value="DUF7639"/>
    <property type="match status" value="1"/>
</dbReference>
<comment type="caution">
    <text evidence="6">The sequence shown here is derived from an EMBL/GenBank/DDBJ whole genome shotgun (WGS) entry which is preliminary data.</text>
</comment>
<dbReference type="InterPro" id="IPR037238">
    <property type="entry name" value="YbiA-like_sf"/>
</dbReference>
<dbReference type="InterPro" id="IPR012816">
    <property type="entry name" value="NADAR"/>
</dbReference>
<evidence type="ECO:0000256" key="1">
    <source>
        <dbReference type="ARBA" id="ARBA00000022"/>
    </source>
</evidence>
<dbReference type="InterPro" id="IPR056055">
    <property type="entry name" value="DUF7638"/>
</dbReference>
<dbReference type="RefSeq" id="WP_166379197.1">
    <property type="nucleotide sequence ID" value="NZ_BAAATT010000005.1"/>
</dbReference>
<comment type="catalytic activity">
    <reaction evidence="2">
        <text>2,5-diamino-6-hydroxy-4-(5-phosphoribosylamino)-pyrimidine + H2O = 2,5,6-triamino-4-hydroxypyrimidine + D-ribose 5-phosphate</text>
        <dbReference type="Rhea" id="RHEA:23436"/>
        <dbReference type="ChEBI" id="CHEBI:15377"/>
        <dbReference type="ChEBI" id="CHEBI:58614"/>
        <dbReference type="ChEBI" id="CHEBI:78346"/>
        <dbReference type="ChEBI" id="CHEBI:137796"/>
    </reaction>
</comment>
<feature type="domain" description="DUF7638" evidence="4">
    <location>
        <begin position="6"/>
        <end position="110"/>
    </location>
</feature>
<dbReference type="AlphaFoldDB" id="A0A8J3LCW7"/>
<sequence>MVYERIYRVADGEHIPGKSRLVFVKNGGTHFLTNLTVYADGVIDCWGLMSFDELRTKLATGWITTQPLDNGQASAHDLARWRFAEPRSHVSADMLIGELLDVVDKLNRRPDSSERCRQLIDRYLADRSEENRLAIRAAYFTIPEHQRRSMLGDMDSKDFPVRVLISDIGQPAVGGAGSFAVTENDHLKAIEYFVRRAEHAASTLQHRSASLHDDRLSPTVNLTQVPYARGWPEQPGIDALTPDYPAEITAFGYTYPSITHAILALSTSDPEWHDRIAQAEGPKAARTAAKGASRRTDWADRRLAVMAVLLRQKFSQHPELAEVLLSTGDGRITYSALDDSYFSSGGYGANWFGRLLEVIRSELALGTDLQRAGMSS</sequence>
<dbReference type="SUPFAM" id="SSF143990">
    <property type="entry name" value="YbiA-like"/>
    <property type="match status" value="1"/>
</dbReference>
<dbReference type="Gene3D" id="1.10.357.40">
    <property type="entry name" value="YbiA-like"/>
    <property type="match status" value="1"/>
</dbReference>
<evidence type="ECO:0000313" key="7">
    <source>
        <dbReference type="Proteomes" id="UP000660339"/>
    </source>
</evidence>
<comment type="catalytic activity">
    <reaction evidence="1">
        <text>5-amino-6-(5-phospho-D-ribosylamino)uracil + H2O = 5,6-diaminouracil + D-ribose 5-phosphate</text>
        <dbReference type="Rhea" id="RHEA:55020"/>
        <dbReference type="ChEBI" id="CHEBI:15377"/>
        <dbReference type="ChEBI" id="CHEBI:46252"/>
        <dbReference type="ChEBI" id="CHEBI:58453"/>
        <dbReference type="ChEBI" id="CHEBI:78346"/>
    </reaction>
</comment>
<feature type="domain" description="DUF7639" evidence="5">
    <location>
        <begin position="111"/>
        <end position="202"/>
    </location>
</feature>
<dbReference type="CDD" id="cd15457">
    <property type="entry name" value="NADAR"/>
    <property type="match status" value="1"/>
</dbReference>
<reference evidence="6" key="1">
    <citation type="submission" date="2021-01" db="EMBL/GenBank/DDBJ databases">
        <title>Whole genome shotgun sequence of Catellatospora methionotrophica NBRC 14553.</title>
        <authorList>
            <person name="Komaki H."/>
            <person name="Tamura T."/>
        </authorList>
    </citation>
    <scope>NUCLEOTIDE SEQUENCE</scope>
    <source>
        <strain evidence="6">NBRC 14553</strain>
    </source>
</reference>
<dbReference type="InterPro" id="IPR056056">
    <property type="entry name" value="DUF7639"/>
</dbReference>
<gene>
    <name evidence="6" type="ORF">Cme02nite_51240</name>
</gene>
<dbReference type="Pfam" id="PF08719">
    <property type="entry name" value="NADAR"/>
    <property type="match status" value="1"/>
</dbReference>
<evidence type="ECO:0000259" key="4">
    <source>
        <dbReference type="Pfam" id="PF24644"/>
    </source>
</evidence>
<feature type="domain" description="NADAR" evidence="3">
    <location>
        <begin position="248"/>
        <end position="363"/>
    </location>
</feature>
<evidence type="ECO:0008006" key="8">
    <source>
        <dbReference type="Google" id="ProtNLM"/>
    </source>
</evidence>
<dbReference type="Proteomes" id="UP000660339">
    <property type="component" value="Unassembled WGS sequence"/>
</dbReference>
<proteinExistence type="predicted"/>
<organism evidence="6 7">
    <name type="scientific">Catellatospora methionotrophica</name>
    <dbReference type="NCBI Taxonomy" id="121620"/>
    <lineage>
        <taxon>Bacteria</taxon>
        <taxon>Bacillati</taxon>
        <taxon>Actinomycetota</taxon>
        <taxon>Actinomycetes</taxon>
        <taxon>Micromonosporales</taxon>
        <taxon>Micromonosporaceae</taxon>
        <taxon>Catellatospora</taxon>
    </lineage>
</organism>
<name>A0A8J3LCW7_9ACTN</name>
<dbReference type="Pfam" id="PF24644">
    <property type="entry name" value="DUF7638"/>
    <property type="match status" value="1"/>
</dbReference>
<protein>
    <recommendedName>
        <fullName evidence="8">Riboflavin biosynthesis intermediates N-glycosidase</fullName>
    </recommendedName>
</protein>
<dbReference type="EMBL" id="BONJ01000028">
    <property type="protein sequence ID" value="GIG16792.1"/>
    <property type="molecule type" value="Genomic_DNA"/>
</dbReference>
<evidence type="ECO:0000313" key="6">
    <source>
        <dbReference type="EMBL" id="GIG16792.1"/>
    </source>
</evidence>